<evidence type="ECO:0000256" key="7">
    <source>
        <dbReference type="ARBA" id="ARBA00023242"/>
    </source>
</evidence>
<dbReference type="PANTHER" id="PTHR31077:SF1">
    <property type="entry name" value="U4_U6.U5 SMALL NUCLEAR RIBONUCLEOPROTEIN 27 KDA PROTEIN"/>
    <property type="match status" value="1"/>
</dbReference>
<dbReference type="GO" id="GO:0006397">
    <property type="term" value="P:mRNA processing"/>
    <property type="evidence" value="ECO:0007669"/>
    <property type="project" value="UniProtKB-KW"/>
</dbReference>
<keyword evidence="5" id="KW-0507">mRNA processing</keyword>
<comment type="subcellular location">
    <subcellularLocation>
        <location evidence="2">Nucleus</location>
    </subcellularLocation>
</comment>
<evidence type="ECO:0000256" key="1">
    <source>
        <dbReference type="ARBA" id="ARBA00003632"/>
    </source>
</evidence>
<feature type="compositionally biased region" description="Basic residues" evidence="8">
    <location>
        <begin position="73"/>
        <end position="87"/>
    </location>
</feature>
<evidence type="ECO:0000256" key="8">
    <source>
        <dbReference type="SAM" id="MobiDB-lite"/>
    </source>
</evidence>
<reference evidence="10 11" key="1">
    <citation type="submission" date="2021-01" db="EMBL/GenBank/DDBJ databases">
        <title>Chromosome-level genome assembly of a human fungal pathogen reveals clustering of transcriptionally co-regulated genes.</title>
        <authorList>
            <person name="Voorhies M."/>
            <person name="Cohen S."/>
            <person name="Shea T.P."/>
            <person name="Petrus S."/>
            <person name="Munoz J.F."/>
            <person name="Poplawski S."/>
            <person name="Goldman W.E."/>
            <person name="Michael T."/>
            <person name="Cuomo C.A."/>
            <person name="Sil A."/>
            <person name="Beyhan S."/>
        </authorList>
    </citation>
    <scope>NUCLEOTIDE SEQUENCE [LARGE SCALE GENOMIC DNA]</scope>
    <source>
        <strain evidence="10 11">G184AR</strain>
    </source>
</reference>
<sequence length="283" mass="33142">MAEPPAKRARRTDSSTMWEMNDTKSHSDDYDNNELHGGMSKREASTKDDRKRSNMSRNERRSRSRDRDDRRRDRSRSRDRRDKSRSRERRERDRDRDRDRDRAGRKDRDRSGSRGRYTRWGDYGKTAQYRERGRDRSWSRSLSPARSPARNGSASTRSRRSRSPPPPRGSRPDRRGDLPPRDQVWESAKMGANGISSESRRHGSTKSKIQPVLESMGVDIDSADAEDLDQLIRKTMGFSSFRTTQNTKVPGNNIYGVRKEKKTQYRQYMNRQGGFNRPLSPTR</sequence>
<dbReference type="GO" id="GO:0071011">
    <property type="term" value="C:precatalytic spliceosome"/>
    <property type="evidence" value="ECO:0007669"/>
    <property type="project" value="TreeGrafter"/>
</dbReference>
<dbReference type="AlphaFoldDB" id="A0A8H8D670"/>
<organism evidence="10 11">
    <name type="scientific">Ajellomyces capsulatus</name>
    <name type="common">Darling's disease fungus</name>
    <name type="synonym">Histoplasma capsulatum</name>
    <dbReference type="NCBI Taxonomy" id="5037"/>
    <lineage>
        <taxon>Eukaryota</taxon>
        <taxon>Fungi</taxon>
        <taxon>Dikarya</taxon>
        <taxon>Ascomycota</taxon>
        <taxon>Pezizomycotina</taxon>
        <taxon>Eurotiomycetes</taxon>
        <taxon>Eurotiomycetidae</taxon>
        <taxon>Onygenales</taxon>
        <taxon>Ajellomycetaceae</taxon>
        <taxon>Histoplasma</taxon>
    </lineage>
</organism>
<feature type="compositionally biased region" description="Basic and acidic residues" evidence="8">
    <location>
        <begin position="170"/>
        <end position="184"/>
    </location>
</feature>
<evidence type="ECO:0000256" key="6">
    <source>
        <dbReference type="ARBA" id="ARBA00023187"/>
    </source>
</evidence>
<comment type="function">
    <text evidence="1">May play a role in mRNA splicing.</text>
</comment>
<protein>
    <submittedName>
        <fullName evidence="10">U4/U6.U5 tri-snRNP-associated protein 3</fullName>
    </submittedName>
</protein>
<feature type="compositionally biased region" description="Basic and acidic residues" evidence="8">
    <location>
        <begin position="128"/>
        <end position="138"/>
    </location>
</feature>
<feature type="domain" description="U4/U6.U5 small nuclear ribonucleoprotein 27kDa protein" evidence="9">
    <location>
        <begin position="229"/>
        <end position="282"/>
    </location>
</feature>
<keyword evidence="7" id="KW-0539">Nucleus</keyword>
<gene>
    <name evidence="10" type="ORF">I7I52_01366</name>
</gene>
<feature type="compositionally biased region" description="Basic and acidic residues" evidence="8">
    <location>
        <begin position="40"/>
        <end position="72"/>
    </location>
</feature>
<evidence type="ECO:0000256" key="5">
    <source>
        <dbReference type="ARBA" id="ARBA00022664"/>
    </source>
</evidence>
<evidence type="ECO:0000256" key="2">
    <source>
        <dbReference type="ARBA" id="ARBA00004123"/>
    </source>
</evidence>
<feature type="region of interest" description="Disordered" evidence="8">
    <location>
        <begin position="1"/>
        <end position="212"/>
    </location>
</feature>
<dbReference type="OrthoDB" id="21368at2759"/>
<comment type="similarity">
    <text evidence="3">Belongs to the SNUT3 family.</text>
</comment>
<dbReference type="PANTHER" id="PTHR31077">
    <property type="entry name" value="U4/U6.U5 SMALL NUCLEAR RIBONUCLEOPROTEIN 27 KDA PROTEIN"/>
    <property type="match status" value="1"/>
</dbReference>
<dbReference type="Proteomes" id="UP000670092">
    <property type="component" value="Unassembled WGS sequence"/>
</dbReference>
<evidence type="ECO:0000313" key="11">
    <source>
        <dbReference type="Proteomes" id="UP000670092"/>
    </source>
</evidence>
<dbReference type="VEuPathDB" id="FungiDB:I7I52_01366"/>
<proteinExistence type="inferred from homology"/>
<name>A0A8H8D670_AJECA</name>
<dbReference type="InterPro" id="IPR013957">
    <property type="entry name" value="SNRNP27"/>
</dbReference>
<accession>A0A8H8D670</accession>
<feature type="compositionally biased region" description="Low complexity" evidence="8">
    <location>
        <begin position="139"/>
        <end position="156"/>
    </location>
</feature>
<dbReference type="Pfam" id="PF08648">
    <property type="entry name" value="SNRNP27"/>
    <property type="match status" value="1"/>
</dbReference>
<feature type="compositionally biased region" description="Basic and acidic residues" evidence="8">
    <location>
        <begin position="88"/>
        <end position="112"/>
    </location>
</feature>
<dbReference type="GO" id="GO:0008380">
    <property type="term" value="P:RNA splicing"/>
    <property type="evidence" value="ECO:0007669"/>
    <property type="project" value="UniProtKB-KW"/>
</dbReference>
<comment type="subunit">
    <text evidence="4">Part of a tri-snRNP complex.</text>
</comment>
<evidence type="ECO:0000256" key="4">
    <source>
        <dbReference type="ARBA" id="ARBA00011825"/>
    </source>
</evidence>
<keyword evidence="6" id="KW-0508">mRNA splicing</keyword>
<evidence type="ECO:0000256" key="3">
    <source>
        <dbReference type="ARBA" id="ARBA00008218"/>
    </source>
</evidence>
<comment type="caution">
    <text evidence="10">The sequence shown here is derived from an EMBL/GenBank/DDBJ whole genome shotgun (WGS) entry which is preliminary data.</text>
</comment>
<evidence type="ECO:0000259" key="9">
    <source>
        <dbReference type="Pfam" id="PF08648"/>
    </source>
</evidence>
<dbReference type="EMBL" id="JAEVHI010000001">
    <property type="protein sequence ID" value="KAG5303380.1"/>
    <property type="molecule type" value="Genomic_DNA"/>
</dbReference>
<evidence type="ECO:0000313" key="10">
    <source>
        <dbReference type="EMBL" id="KAG5303380.1"/>
    </source>
</evidence>